<evidence type="ECO:0000256" key="9">
    <source>
        <dbReference type="ARBA" id="ARBA00023136"/>
    </source>
</evidence>
<evidence type="ECO:0000256" key="13">
    <source>
        <dbReference type="SAM" id="Phobius"/>
    </source>
</evidence>
<dbReference type="GO" id="GO:0007156">
    <property type="term" value="P:homophilic cell adhesion via plasma membrane adhesion molecules"/>
    <property type="evidence" value="ECO:0007669"/>
    <property type="project" value="InterPro"/>
</dbReference>
<dbReference type="KEGG" id="phu:Phum_PHUM601710"/>
<keyword evidence="10" id="KW-1015">Disulfide bond</keyword>
<sequence>MRNQIKIFITLVLLCVISNAQLNNSNNNNNNNGVNRAPQFLPNGDMSRFAIPEDTPPGTPVYRLLGTDPEGSRVFYSISGEYFTVDKNTGIVSTLKSFDRETEDIVSVVISITDESFDGSEPNTVSHLRQIPILDINDNYPTFYNRPYSISLFENTPVGKVIFDNITVQDKDGGINGDVILSCTPPDDETCKTFDVTTEKLAEGLFKGVITLLKPLDYESRTSYSLSVKATDRAKDPNRRLTSTANININVLDIQDQAPVFINSPYSSTVLENTKEGTVILRVGARDGDIGDPRTVRIEIRDDHLGYFQLEPLYDYDDADENSFESYYDVVTTEIPLDRENPEILQNGGIYTFTLRATELINNELPADYTDTTVTIVIMDEDDQLPTFNQDVYHLNVSENIAVDSPLPGLNMIINDEDIGENAKYYLSLEEIENVYNTFVVRPESGTGRTAVVVRVNDTKNLDYDVEDENLRTLIFDVVAHTSKENKVKREVARSRVFVHLEDANDNAPEFSSLSYHVLVPENTAPNTLIYNVSATDRDSGIFGQIKYYLKGFEANKFKTNLHKGGIYTSTYNLDYETQKSYTLNLIAIDGGNKTSSVNVYIDVDDLNDNKPTFELKEYNRILREGAQSFQPEFFVRATDADGPKHGGEKIFYEIISKNYIRDVFSIDENTGELIIEEPVSSSDTPKGQYEMVIRGWDYGIPKMYDDARVNIRVGVVGNQRPYFKGNAKNKNGISIYKVNIRENIQPNVVVKKLEGVDPDGINSKLIYRIADGGKDNFVLDETTGILKTSPYSNFDLENNPNNYELHVITIDSGTPVPETGTTSVLITVEDVNNKPPHFQEPTFSEYVNENAEINSTVITVRANDSDVNSKIVYKIIKPIKIYNKAGLLTQTDDDIFVVNNETGEIILNATLQHDIINYVILKVEGEDVNAEENEQKTTTEIMLYVQASDNTNPVFLTTNWTVKNPIIKIKINEEVDVNTIVYKLKARDPIKNKTKIKYESTKNDHYDIFNVSENGNVIILKKLDYEKIERKIYNVSVRAIVNEDPYQDIKNTKETVVELKNLPKIRYTDSVLIIEILNINDNPPIFDEDTYTKRVLENVQYPEIVLTVKAVDLDNDTIAYTISGENSNYFIVNETSGEIRVAQNVSLDREKRSFYKFNVTASDKNLSFGTKIHKTTVQAVIEVLDVNDNPPVFNEKIYSTVVPENVDVGTNIITVQATDLDLGLSGQVSYQIVDETEAVGFFKINSDTGEIVTDKILTGKGRAEPYNIVVRASDKGDHVLGYQKSLSSEVTLSIYVGDVIKNDGVPIFIKPALNQVIELSENASVNTPVFQAIATDPDNSNTPEGEIRYKFLDDDGNSGKENPFKIHSETGLISTKLPLDREKQSSYDLIIVAQDRGDVPQQAIRKLHIEILDVDDHKPYFKRSIDESPIVMKVTEESPPETEVGLIQAIDDDIGENAMIDYVISNGNDDNLFTITRTDDNFGLIRTAGRLDREKTKNHLLTVKCFKFSQDSKKLNYLRPYNRQDPSERQILILIEDIDDNDPKFTKTNMSIGVRLNVPPDTSLVTLQATDEDENAAPIEYYISQILFTSLAKDDHFTAVINASEKIFSIDKKTGELKTGTSLQKYSNGFFEIAILANNTEEHSRRANNTIRVFMLRDKALMKLVLNDPPTEVKKKIPEIELALASAAGVPLVNIYDVQFHSKPDGSLDFSSTSSCFQMIGKEPYSVENMESILNDPKHKNFKKVFSKFNIQEVTRCASTSYRTEISWIEIWVLVLSVLIGILALVATCTISCMYRRYKMEKKKRMTKSRPPSTADYMTIKTGSQLMTPAAGSVMGSQLIAPKSQHGGSQMYINKSDRSVLGSQYVITKGSSQIMINQPATKMGSQLIINNPKSNFSPPTPPPPTTFSNSSSGPVIMGSSQMLASTNDIHATDGHHYDDQDRIFISDEFGSQMMYEYIGDGRDNMAFDDDS</sequence>
<dbReference type="FunFam" id="2.60.40.60:FF:000020">
    <property type="entry name" value="Dachsous cadherin-related 1b"/>
    <property type="match status" value="1"/>
</dbReference>
<keyword evidence="5" id="KW-0677">Repeat</keyword>
<dbReference type="PANTHER" id="PTHR24026:SF133">
    <property type="entry name" value="CADHERIN-RELATED FAMILY MEMBER 2"/>
    <property type="match status" value="1"/>
</dbReference>
<evidence type="ECO:0000256" key="6">
    <source>
        <dbReference type="ARBA" id="ARBA00022837"/>
    </source>
</evidence>
<dbReference type="InterPro" id="IPR020894">
    <property type="entry name" value="Cadherin_CS"/>
</dbReference>
<dbReference type="InterPro" id="IPR015919">
    <property type="entry name" value="Cadherin-like_sf"/>
</dbReference>
<dbReference type="SUPFAM" id="SSF49313">
    <property type="entry name" value="Cadherin-like"/>
    <property type="match status" value="14"/>
</dbReference>
<evidence type="ECO:0000256" key="2">
    <source>
        <dbReference type="ARBA" id="ARBA00022536"/>
    </source>
</evidence>
<dbReference type="GO" id="GO:0048513">
    <property type="term" value="P:animal organ development"/>
    <property type="evidence" value="ECO:0007669"/>
    <property type="project" value="UniProtKB-ARBA"/>
</dbReference>
<keyword evidence="4 14" id="KW-0732">Signal</keyword>
<evidence type="ECO:0000259" key="15">
    <source>
        <dbReference type="PROSITE" id="PS50268"/>
    </source>
</evidence>
<evidence type="ECO:0000313" key="17">
    <source>
        <dbReference type="EnsemblMetazoa" id="PHUM601710-PA"/>
    </source>
</evidence>
<evidence type="ECO:0000313" key="16">
    <source>
        <dbReference type="EMBL" id="EEB20081.1"/>
    </source>
</evidence>
<keyword evidence="3 13" id="KW-0812">Transmembrane</keyword>
<keyword evidence="9 13" id="KW-0472">Membrane</keyword>
<keyword evidence="2" id="KW-0245">EGF-like domain</keyword>
<dbReference type="GeneID" id="8236960"/>
<dbReference type="GO" id="GO:0008104">
    <property type="term" value="P:intracellular protein localization"/>
    <property type="evidence" value="ECO:0007669"/>
    <property type="project" value="UniProtKB-ARBA"/>
</dbReference>
<feature type="domain" description="Cadherin" evidence="15">
    <location>
        <begin position="43"/>
        <end position="143"/>
    </location>
</feature>
<evidence type="ECO:0000256" key="3">
    <source>
        <dbReference type="ARBA" id="ARBA00022692"/>
    </source>
</evidence>
<dbReference type="HOGENOM" id="CLU_001354_0_0_1"/>
<dbReference type="PRINTS" id="PR00205">
    <property type="entry name" value="CADHERIN"/>
</dbReference>
<feature type="domain" description="Cadherin" evidence="15">
    <location>
        <begin position="1088"/>
        <end position="1194"/>
    </location>
</feature>
<feature type="domain" description="Cadherin" evidence="15">
    <location>
        <begin position="1195"/>
        <end position="1309"/>
    </location>
</feature>
<keyword evidence="11" id="KW-0325">Glycoprotein</keyword>
<dbReference type="GO" id="GO:0007163">
    <property type="term" value="P:establishment or maintenance of cell polarity"/>
    <property type="evidence" value="ECO:0007669"/>
    <property type="project" value="UniProtKB-ARBA"/>
</dbReference>
<dbReference type="SMART" id="SM00112">
    <property type="entry name" value="CA"/>
    <property type="match status" value="14"/>
</dbReference>
<accession>E0W375</accession>
<dbReference type="FunFam" id="2.60.40.60:FF:000033">
    <property type="entry name" value="FAT atypical cadherin 1"/>
    <property type="match status" value="1"/>
</dbReference>
<feature type="domain" description="Cadherin" evidence="15">
    <location>
        <begin position="733"/>
        <end position="839"/>
    </location>
</feature>
<feature type="domain" description="Cadherin" evidence="15">
    <location>
        <begin position="512"/>
        <end position="614"/>
    </location>
</feature>
<dbReference type="EnsemblMetazoa" id="PHUM601710-RA">
    <property type="protein sequence ID" value="PHUM601710-PA"/>
    <property type="gene ID" value="PHUM601710"/>
</dbReference>
<evidence type="ECO:0000256" key="5">
    <source>
        <dbReference type="ARBA" id="ARBA00022737"/>
    </source>
</evidence>
<feature type="domain" description="Cadherin" evidence="15">
    <location>
        <begin position="964"/>
        <end position="1087"/>
    </location>
</feature>
<comment type="subcellular location">
    <subcellularLocation>
        <location evidence="1">Cell membrane</location>
        <topology evidence="1">Single-pass type I membrane protein</topology>
    </subcellularLocation>
</comment>
<dbReference type="GO" id="GO:0001736">
    <property type="term" value="P:establishment of planar polarity"/>
    <property type="evidence" value="ECO:0007669"/>
    <property type="project" value="UniProtKB-ARBA"/>
</dbReference>
<dbReference type="FunFam" id="2.60.40.60:FF:000039">
    <property type="entry name" value="FAT atypical cadherin 3"/>
    <property type="match status" value="1"/>
</dbReference>
<evidence type="ECO:0000256" key="4">
    <source>
        <dbReference type="ARBA" id="ARBA00022729"/>
    </source>
</evidence>
<gene>
    <name evidence="17" type="primary">8236960</name>
    <name evidence="16" type="ORF">Phum_PHUM601710</name>
</gene>
<feature type="domain" description="Cadherin" evidence="15">
    <location>
        <begin position="144"/>
        <end position="261"/>
    </location>
</feature>
<dbReference type="GO" id="GO:0048589">
    <property type="term" value="P:developmental growth"/>
    <property type="evidence" value="ECO:0007669"/>
    <property type="project" value="UniProtKB-ARBA"/>
</dbReference>
<dbReference type="STRING" id="121224.E0W375"/>
<dbReference type="RefSeq" id="XP_002432819.1">
    <property type="nucleotide sequence ID" value="XM_002432774.1"/>
</dbReference>
<dbReference type="InterPro" id="IPR002126">
    <property type="entry name" value="Cadherin-like_dom"/>
</dbReference>
<dbReference type="VEuPathDB" id="VectorBase:PHUM601710"/>
<dbReference type="CDD" id="cd11304">
    <property type="entry name" value="Cadherin_repeat"/>
    <property type="match status" value="13"/>
</dbReference>
<dbReference type="GO" id="GO:0048731">
    <property type="term" value="P:system development"/>
    <property type="evidence" value="ECO:0007669"/>
    <property type="project" value="UniProtKB-ARBA"/>
</dbReference>
<dbReference type="PROSITE" id="PS50268">
    <property type="entry name" value="CADHERIN_2"/>
    <property type="match status" value="14"/>
</dbReference>
<evidence type="ECO:0000256" key="14">
    <source>
        <dbReference type="SAM" id="SignalP"/>
    </source>
</evidence>
<dbReference type="GO" id="GO:0005886">
    <property type="term" value="C:plasma membrane"/>
    <property type="evidence" value="ECO:0007669"/>
    <property type="project" value="UniProtKB-SubCell"/>
</dbReference>
<reference evidence="16" key="1">
    <citation type="submission" date="2007-04" db="EMBL/GenBank/DDBJ databases">
        <title>Annotation of Pediculus humanus corporis strain USDA.</title>
        <authorList>
            <person name="Kirkness E."/>
            <person name="Hannick L."/>
            <person name="Hass B."/>
            <person name="Bruggner R."/>
            <person name="Lawson D."/>
            <person name="Bidwell S."/>
            <person name="Joardar V."/>
            <person name="Caler E."/>
            <person name="Walenz B."/>
            <person name="Inman J."/>
            <person name="Schobel S."/>
            <person name="Galinsky K."/>
            <person name="Amedeo P."/>
            <person name="Strausberg R."/>
        </authorList>
    </citation>
    <scope>NUCLEOTIDE SEQUENCE</scope>
    <source>
        <strain evidence="16">USDA</strain>
    </source>
</reference>
<feature type="domain" description="Cadherin" evidence="15">
    <location>
        <begin position="840"/>
        <end position="956"/>
    </location>
</feature>
<evidence type="ECO:0000256" key="10">
    <source>
        <dbReference type="ARBA" id="ARBA00023157"/>
    </source>
</evidence>
<reference evidence="16" key="2">
    <citation type="submission" date="2007-04" db="EMBL/GenBank/DDBJ databases">
        <title>The genome of the human body louse.</title>
        <authorList>
            <consortium name="The Human Body Louse Genome Consortium"/>
            <person name="Kirkness E."/>
            <person name="Walenz B."/>
            <person name="Hass B."/>
            <person name="Bruggner R."/>
            <person name="Strausberg R."/>
        </authorList>
    </citation>
    <scope>NUCLEOTIDE SEQUENCE</scope>
    <source>
        <strain evidence="16">USDA</strain>
    </source>
</reference>
<dbReference type="InParanoid" id="E0W375"/>
<dbReference type="EMBL" id="DS235882">
    <property type="protein sequence ID" value="EEB20081.1"/>
    <property type="molecule type" value="Genomic_DNA"/>
</dbReference>
<evidence type="ECO:0000256" key="12">
    <source>
        <dbReference type="PROSITE-ProRule" id="PRU00043"/>
    </source>
</evidence>
<dbReference type="GO" id="GO:0005509">
    <property type="term" value="F:calcium ion binding"/>
    <property type="evidence" value="ECO:0007669"/>
    <property type="project" value="UniProtKB-UniRule"/>
</dbReference>
<feature type="domain" description="Cadherin" evidence="15">
    <location>
        <begin position="1427"/>
        <end position="1546"/>
    </location>
</feature>
<dbReference type="OMA" id="YNRQDPS"/>
<feature type="domain" description="Cadherin" evidence="15">
    <location>
        <begin position="1312"/>
        <end position="1422"/>
    </location>
</feature>
<reference evidence="17" key="3">
    <citation type="submission" date="2021-02" db="UniProtKB">
        <authorList>
            <consortium name="EnsemblMetazoa"/>
        </authorList>
    </citation>
    <scope>IDENTIFICATION</scope>
    <source>
        <strain evidence="17">USDA</strain>
    </source>
</reference>
<feature type="domain" description="Cadherin" evidence="15">
    <location>
        <begin position="1547"/>
        <end position="1673"/>
    </location>
</feature>
<dbReference type="Proteomes" id="UP000009046">
    <property type="component" value="Unassembled WGS sequence"/>
</dbReference>
<feature type="signal peptide" evidence="14">
    <location>
        <begin position="1"/>
        <end position="20"/>
    </location>
</feature>
<keyword evidence="8 13" id="KW-1133">Transmembrane helix</keyword>
<dbReference type="CTD" id="8236960"/>
<evidence type="ECO:0000256" key="11">
    <source>
        <dbReference type="ARBA" id="ARBA00023180"/>
    </source>
</evidence>
<feature type="chain" id="PRO_5014570296" description="Cadherin domain-containing protein" evidence="14">
    <location>
        <begin position="21"/>
        <end position="1972"/>
    </location>
</feature>
<feature type="domain" description="Cadherin" evidence="15">
    <location>
        <begin position="262"/>
        <end position="388"/>
    </location>
</feature>
<dbReference type="Pfam" id="PF00028">
    <property type="entry name" value="Cadherin"/>
    <property type="match status" value="10"/>
</dbReference>
<keyword evidence="7" id="KW-0130">Cell adhesion</keyword>
<proteinExistence type="predicted"/>
<dbReference type="FunCoup" id="E0W375">
    <property type="interactions" value="3"/>
</dbReference>
<feature type="transmembrane region" description="Helical" evidence="13">
    <location>
        <begin position="1772"/>
        <end position="1796"/>
    </location>
</feature>
<dbReference type="EMBL" id="AAZO01007335">
    <property type="status" value="NOT_ANNOTATED_CDS"/>
    <property type="molecule type" value="Genomic_DNA"/>
</dbReference>
<feature type="domain" description="Cadherin" evidence="15">
    <location>
        <begin position="389"/>
        <end position="511"/>
    </location>
</feature>
<evidence type="ECO:0000256" key="8">
    <source>
        <dbReference type="ARBA" id="ARBA00022989"/>
    </source>
</evidence>
<keyword evidence="18" id="KW-1185">Reference proteome</keyword>
<evidence type="ECO:0000313" key="18">
    <source>
        <dbReference type="Proteomes" id="UP000009046"/>
    </source>
</evidence>
<dbReference type="PANTHER" id="PTHR24026">
    <property type="entry name" value="FAT ATYPICAL CADHERIN-RELATED"/>
    <property type="match status" value="1"/>
</dbReference>
<name>E0W375_PEDHC</name>
<evidence type="ECO:0000256" key="7">
    <source>
        <dbReference type="ARBA" id="ARBA00022889"/>
    </source>
</evidence>
<dbReference type="GO" id="GO:0030154">
    <property type="term" value="P:cell differentiation"/>
    <property type="evidence" value="ECO:0007669"/>
    <property type="project" value="UniProtKB-ARBA"/>
</dbReference>
<evidence type="ECO:0000256" key="1">
    <source>
        <dbReference type="ARBA" id="ARBA00004251"/>
    </source>
</evidence>
<organism>
    <name type="scientific">Pediculus humanus subsp. corporis</name>
    <name type="common">Body louse</name>
    <dbReference type="NCBI Taxonomy" id="121224"/>
    <lineage>
        <taxon>Eukaryota</taxon>
        <taxon>Metazoa</taxon>
        <taxon>Ecdysozoa</taxon>
        <taxon>Arthropoda</taxon>
        <taxon>Hexapoda</taxon>
        <taxon>Insecta</taxon>
        <taxon>Pterygota</taxon>
        <taxon>Neoptera</taxon>
        <taxon>Paraneoptera</taxon>
        <taxon>Psocodea</taxon>
        <taxon>Troctomorpha</taxon>
        <taxon>Phthiraptera</taxon>
        <taxon>Anoplura</taxon>
        <taxon>Pediculidae</taxon>
        <taxon>Pediculus</taxon>
    </lineage>
</organism>
<dbReference type="eggNOG" id="KOG3594">
    <property type="taxonomic scope" value="Eukaryota"/>
</dbReference>
<dbReference type="PROSITE" id="PS00232">
    <property type="entry name" value="CADHERIN_1"/>
    <property type="match status" value="4"/>
</dbReference>
<feature type="domain" description="Cadherin" evidence="15">
    <location>
        <begin position="636"/>
        <end position="724"/>
    </location>
</feature>
<protein>
    <recommendedName>
        <fullName evidence="15">Cadherin domain-containing protein</fullName>
    </recommendedName>
</protein>
<dbReference type="Gene3D" id="2.60.40.60">
    <property type="entry name" value="Cadherins"/>
    <property type="match status" value="14"/>
</dbReference>
<keyword evidence="6 12" id="KW-0106">Calcium</keyword>
<dbReference type="OrthoDB" id="6491773at2759"/>